<dbReference type="AlphaFoldDB" id="A0A8T1NCB4"/>
<feature type="region of interest" description="Disordered" evidence="1">
    <location>
        <begin position="52"/>
        <end position="80"/>
    </location>
</feature>
<evidence type="ECO:0000256" key="1">
    <source>
        <dbReference type="SAM" id="MobiDB-lite"/>
    </source>
</evidence>
<sequence>MARGRKPTRREVEEECGVEGKERVEAIKPVEVEEEEKCGRIEEIKEKVEEDVRISGEKTEKGGDSVNGGGDSIKSGQRTRGMRNVSYVRILSRDDADVLIKKRQRGRN</sequence>
<comment type="caution">
    <text evidence="2">The sequence shown here is derived from an EMBL/GenBank/DDBJ whole genome shotgun (WGS) entry which is preliminary data.</text>
</comment>
<gene>
    <name evidence="2" type="ORF">CIPAW_15G071500</name>
</gene>
<dbReference type="EMBL" id="CM031823">
    <property type="protein sequence ID" value="KAG6626724.1"/>
    <property type="molecule type" value="Genomic_DNA"/>
</dbReference>
<reference evidence="2" key="1">
    <citation type="submission" date="2020-12" db="EMBL/GenBank/DDBJ databases">
        <title>WGS assembly of Carya illinoinensis cv. Pawnee.</title>
        <authorList>
            <person name="Platts A."/>
            <person name="Shu S."/>
            <person name="Wright S."/>
            <person name="Barry K."/>
            <person name="Edger P."/>
            <person name="Pires J.C."/>
            <person name="Schmutz J."/>
        </authorList>
    </citation>
    <scope>NUCLEOTIDE SEQUENCE</scope>
    <source>
        <tissue evidence="2">Leaf</tissue>
    </source>
</reference>
<organism evidence="2 3">
    <name type="scientific">Carya illinoinensis</name>
    <name type="common">Pecan</name>
    <dbReference type="NCBI Taxonomy" id="32201"/>
    <lineage>
        <taxon>Eukaryota</taxon>
        <taxon>Viridiplantae</taxon>
        <taxon>Streptophyta</taxon>
        <taxon>Embryophyta</taxon>
        <taxon>Tracheophyta</taxon>
        <taxon>Spermatophyta</taxon>
        <taxon>Magnoliopsida</taxon>
        <taxon>eudicotyledons</taxon>
        <taxon>Gunneridae</taxon>
        <taxon>Pentapetalae</taxon>
        <taxon>rosids</taxon>
        <taxon>fabids</taxon>
        <taxon>Fagales</taxon>
        <taxon>Juglandaceae</taxon>
        <taxon>Carya</taxon>
    </lineage>
</organism>
<dbReference type="Proteomes" id="UP000811609">
    <property type="component" value="Chromosome 15"/>
</dbReference>
<evidence type="ECO:0000313" key="3">
    <source>
        <dbReference type="Proteomes" id="UP000811609"/>
    </source>
</evidence>
<keyword evidence="3" id="KW-1185">Reference proteome</keyword>
<accession>A0A8T1NCB4</accession>
<protein>
    <submittedName>
        <fullName evidence="2">Uncharacterized protein</fullName>
    </submittedName>
</protein>
<name>A0A8T1NCB4_CARIL</name>
<evidence type="ECO:0000313" key="2">
    <source>
        <dbReference type="EMBL" id="KAG6626724.1"/>
    </source>
</evidence>
<feature type="compositionally biased region" description="Basic and acidic residues" evidence="1">
    <location>
        <begin position="52"/>
        <end position="63"/>
    </location>
</feature>
<proteinExistence type="predicted"/>